<sequence length="222" mass="24029">MGPLAKVNVLQALSQTLVADDLFREVDKQLGYVFRRRLSVVEHGIQLFIKLVGQFVTQAAAQYAGPGLILSFLISGVACAFAGLCYAEFASMMPVAGSAYIYARFSMGKFVGWIIGWNLILKYLFGAALVASGWSEYLTGFLKDIGIILPVALSQAPLVYGNQGWQTTGVLINLPAALIILTLSTLLVIGTKESARFNFLIVTIKILVILLFVGVGVMYINP</sequence>
<comment type="caution">
    <text evidence="7">The sequence shown here is derived from an EMBL/GenBank/DDBJ whole genome shotgun (WGS) entry which is preliminary data.</text>
</comment>
<dbReference type="EMBL" id="PCVN01000078">
    <property type="protein sequence ID" value="PIQ74280.1"/>
    <property type="molecule type" value="Genomic_DNA"/>
</dbReference>
<evidence type="ECO:0000256" key="6">
    <source>
        <dbReference type="SAM" id="Phobius"/>
    </source>
</evidence>
<dbReference type="PANTHER" id="PTHR43243:SF4">
    <property type="entry name" value="CATIONIC AMINO ACID TRANSPORTER 4"/>
    <property type="match status" value="1"/>
</dbReference>
<reference evidence="7 8" key="1">
    <citation type="submission" date="2017-09" db="EMBL/GenBank/DDBJ databases">
        <title>Depth-based differentiation of microbial function through sediment-hosted aquifers and enrichment of novel symbionts in the deep terrestrial subsurface.</title>
        <authorList>
            <person name="Probst A.J."/>
            <person name="Ladd B."/>
            <person name="Jarett J.K."/>
            <person name="Geller-Mcgrath D.E."/>
            <person name="Sieber C.M."/>
            <person name="Emerson J.B."/>
            <person name="Anantharaman K."/>
            <person name="Thomas B.C."/>
            <person name="Malmstrom R."/>
            <person name="Stieglmeier M."/>
            <person name="Klingl A."/>
            <person name="Woyke T."/>
            <person name="Ryan C.M."/>
            <person name="Banfield J.F."/>
        </authorList>
    </citation>
    <scope>NUCLEOTIDE SEQUENCE [LARGE SCALE GENOMIC DNA]</scope>
    <source>
        <strain evidence="7">CG11_big_fil_rev_8_21_14_0_20_44_10</strain>
    </source>
</reference>
<proteinExistence type="predicted"/>
<evidence type="ECO:0000313" key="7">
    <source>
        <dbReference type="EMBL" id="PIQ74280.1"/>
    </source>
</evidence>
<evidence type="ECO:0000256" key="2">
    <source>
        <dbReference type="ARBA" id="ARBA00022448"/>
    </source>
</evidence>
<gene>
    <name evidence="7" type="ORF">COV85_02990</name>
</gene>
<evidence type="ECO:0000256" key="5">
    <source>
        <dbReference type="ARBA" id="ARBA00023136"/>
    </source>
</evidence>
<evidence type="ECO:0000313" key="8">
    <source>
        <dbReference type="Proteomes" id="UP000231550"/>
    </source>
</evidence>
<dbReference type="GO" id="GO:0015171">
    <property type="term" value="F:amino acid transmembrane transporter activity"/>
    <property type="evidence" value="ECO:0007669"/>
    <property type="project" value="TreeGrafter"/>
</dbReference>
<keyword evidence="4 6" id="KW-1133">Transmembrane helix</keyword>
<evidence type="ECO:0000256" key="3">
    <source>
        <dbReference type="ARBA" id="ARBA00022692"/>
    </source>
</evidence>
<dbReference type="AlphaFoldDB" id="A0A2H0KQ54"/>
<dbReference type="PANTHER" id="PTHR43243">
    <property type="entry name" value="INNER MEMBRANE TRANSPORTER YGJI-RELATED"/>
    <property type="match status" value="1"/>
</dbReference>
<accession>A0A2H0KQ54</accession>
<dbReference type="Gene3D" id="1.20.1740.10">
    <property type="entry name" value="Amino acid/polyamine transporter I"/>
    <property type="match status" value="1"/>
</dbReference>
<feature type="transmembrane region" description="Helical" evidence="6">
    <location>
        <begin position="110"/>
        <end position="134"/>
    </location>
</feature>
<feature type="transmembrane region" description="Helical" evidence="6">
    <location>
        <begin position="197"/>
        <end position="220"/>
    </location>
</feature>
<evidence type="ECO:0008006" key="9">
    <source>
        <dbReference type="Google" id="ProtNLM"/>
    </source>
</evidence>
<evidence type="ECO:0000256" key="1">
    <source>
        <dbReference type="ARBA" id="ARBA00004141"/>
    </source>
</evidence>
<dbReference type="Proteomes" id="UP000231550">
    <property type="component" value="Unassembled WGS sequence"/>
</dbReference>
<dbReference type="GO" id="GO:0016020">
    <property type="term" value="C:membrane"/>
    <property type="evidence" value="ECO:0007669"/>
    <property type="project" value="UniProtKB-SubCell"/>
</dbReference>
<keyword evidence="5 6" id="KW-0472">Membrane</keyword>
<name>A0A2H0KQ54_9BACT</name>
<feature type="transmembrane region" description="Helical" evidence="6">
    <location>
        <begin position="68"/>
        <end position="89"/>
    </location>
</feature>
<keyword evidence="2" id="KW-0813">Transport</keyword>
<feature type="transmembrane region" description="Helical" evidence="6">
    <location>
        <begin position="170"/>
        <end position="190"/>
    </location>
</feature>
<dbReference type="Pfam" id="PF13520">
    <property type="entry name" value="AA_permease_2"/>
    <property type="match status" value="1"/>
</dbReference>
<keyword evidence="3 6" id="KW-0812">Transmembrane</keyword>
<protein>
    <recommendedName>
        <fullName evidence="9">Amino acid permease</fullName>
    </recommendedName>
</protein>
<evidence type="ECO:0000256" key="4">
    <source>
        <dbReference type="ARBA" id="ARBA00022989"/>
    </source>
</evidence>
<organism evidence="7 8">
    <name type="scientific">Candidatus Portnoybacteria bacterium CG11_big_fil_rev_8_21_14_0_20_44_10</name>
    <dbReference type="NCBI Taxonomy" id="1974818"/>
    <lineage>
        <taxon>Bacteria</taxon>
        <taxon>Candidatus Portnoyibacteriota</taxon>
    </lineage>
</organism>
<dbReference type="InterPro" id="IPR002293">
    <property type="entry name" value="AA/rel_permease1"/>
</dbReference>
<comment type="subcellular location">
    <subcellularLocation>
        <location evidence="1">Membrane</location>
        <topology evidence="1">Multi-pass membrane protein</topology>
    </subcellularLocation>
</comment>